<dbReference type="InterPro" id="IPR014001">
    <property type="entry name" value="Helicase_ATP-bd"/>
</dbReference>
<evidence type="ECO:0008006" key="12">
    <source>
        <dbReference type="Google" id="ProtNLM"/>
    </source>
</evidence>
<accession>A0AB34JD71</accession>
<dbReference type="SMART" id="SM00184">
    <property type="entry name" value="RING"/>
    <property type="match status" value="1"/>
</dbReference>
<feature type="region of interest" description="Disordered" evidence="7">
    <location>
        <begin position="782"/>
        <end position="807"/>
    </location>
</feature>
<dbReference type="InterPro" id="IPR011011">
    <property type="entry name" value="Znf_FYVE_PHD"/>
</dbReference>
<organism evidence="10 11">
    <name type="scientific">Prymnesium parvum</name>
    <name type="common">Toxic golden alga</name>
    <dbReference type="NCBI Taxonomy" id="97485"/>
    <lineage>
        <taxon>Eukaryota</taxon>
        <taxon>Haptista</taxon>
        <taxon>Haptophyta</taxon>
        <taxon>Prymnesiophyceae</taxon>
        <taxon>Prymnesiales</taxon>
        <taxon>Prymnesiaceae</taxon>
        <taxon>Prymnesium</taxon>
    </lineage>
</organism>
<evidence type="ECO:0000259" key="9">
    <source>
        <dbReference type="PROSITE" id="PS51194"/>
    </source>
</evidence>
<dbReference type="InterPro" id="IPR027417">
    <property type="entry name" value="P-loop_NTPase"/>
</dbReference>
<evidence type="ECO:0000256" key="1">
    <source>
        <dbReference type="ARBA" id="ARBA00022723"/>
    </source>
</evidence>
<evidence type="ECO:0000313" key="11">
    <source>
        <dbReference type="Proteomes" id="UP001515480"/>
    </source>
</evidence>
<dbReference type="SMART" id="SM00487">
    <property type="entry name" value="DEXDc"/>
    <property type="match status" value="1"/>
</dbReference>
<feature type="region of interest" description="Disordered" evidence="7">
    <location>
        <begin position="1564"/>
        <end position="1599"/>
    </location>
</feature>
<dbReference type="SUPFAM" id="SSF57903">
    <property type="entry name" value="FYVE/PHD zinc finger"/>
    <property type="match status" value="1"/>
</dbReference>
<dbReference type="InterPro" id="IPR001650">
    <property type="entry name" value="Helicase_C-like"/>
</dbReference>
<dbReference type="CDD" id="cd18793">
    <property type="entry name" value="SF2_C_SNF"/>
    <property type="match status" value="1"/>
</dbReference>
<dbReference type="SUPFAM" id="SSF52540">
    <property type="entry name" value="P-loop containing nucleoside triphosphate hydrolases"/>
    <property type="match status" value="2"/>
</dbReference>
<evidence type="ECO:0000256" key="3">
    <source>
        <dbReference type="ARBA" id="ARBA00022801"/>
    </source>
</evidence>
<sequence length="1599" mass="175589">MEAGGRLAWLRLPPHPRRLLDDREVDEAFLRLYHTHRAIDIDDEIPDYDDYLIQLGHRAIVQSAAPSDLRRPSRPVTRDMHTLMTALFRSDEAIRPFADDLPAPYAAADIAAIHSTPSALYEQLRQLSHVSPRPLAELGELPGLKPTLRAYQRDAVAWMCARERAEGAAQPIGDESFWKSLRCPGGVVLHWNMFNGALTLGIGAHGDAAEQERPSPPTPPPFIPAWRVSVEGLTPTAPERKACLGGILADEMGLGKTVEVIALLLAHRRPDELVSPPPSPAGPPAAENPMLPCICGGQPSECEGTYVGCDTCGRWVHDCCAGFETVAEVEKEGADYHCMHCACAQNESSPRATGATLLVCPAAILGQWRHEVERHVLAGGMRVSVYPGMATALKTPHRLASIHPHSLGAADLVLCSIETLRSELDFAPQGDTVASRLSGWTPRFPVSPLIGLHWWRLVVDEAQMVESDTAKAAAMAMKLHATNRWAVSGTPMGRGRLADLHGLLSFLQLEPWSERAVWQHMIERPIATLAAAVAAGDEAEEARWVGAAEQAHCMLLQLLHSVMWRNSKRSVISQLEIPPQSTRTHMLVFSSIERHFYNKQHLACAKAASDALRLFRKSQRADGSSTTTSADSASPVKAKRELVFGSPGRKSGSVAAHAERALEKLTPRILRLRQACCHPQLGQFGIKRLGMQSSLAEPLSMRLILSRLLEDEKNRCEEEMRKVVLDLSALGAIHSEACAHYIDALTTIDAFRVPSPLMEPGLQITVVGPPCFRDMTVQVEAQEEAAPPAAPPAEPKRHAADNPLGPLEWEMGGDETRDLWLRLEASKPVRLSQIQIQLEPHAEGGPLLPHRCSLWASTGGEGSGVFVQVVEFVVAAAGGSDEEGLQSFQFYRPSKAKQYLLNIHSVHPPLSPLATRQAATVRIARLTLMEATIEIDYLQLLHVAHNLGQALRVSSPAPALTERKIEDDTHVAAPYFTSSLTTDGMLLIVDRVHSQLVGERSAAASAQRSVLQELRGRINAARKAGGGARFWARLAAEVEARPHLGAQLHDKLVLEPTIRGDAAAAAAESASAAVRWCGRMVEEGEALRDRLLSGLDALPARPSAAEVAESGNCGKCRVDWMKVGPECRHCKLERVYEEREKYFFSYRRQRKVSEATLQARPGDDAGAAASNVGDAFMEECSGLVMLRSIARWTLMVARDEGLHDKGLQQLAAVELDELPLLKRELRVCRDLWMSYFNLLSQLDELNSATSTMTLTDSLEEKAALPEIERHTLVGSWEYADRKKKYELELVCARAELKKAKAQLAYLRRVAASGNAASSECPVCFQFIAEERIVSSCAHSVCVNCAEEIRKRRSGKFVCPLCQQEGTPSQATALQWADGSCAGTAVKGSWGTKVTAVVEQVMNLPQNDKCLIFSWWEDMLSLIDRALKENGVQFARIHSQAKLEATLTSFRQRPEIRALLLPLSRGANGLNLVEAQHVFLVEPLLNPAVEAQAIGRVHRMSQLRQTTVHRFIVAGTVEEAIHKLRTGDNEEGDIESASPNKKAKRVEEAKTLTWEQLQCLFNIRSTDQNGDGSRAEVLDKEEDTDDDMDDDMEGDKDDAM</sequence>
<evidence type="ECO:0000313" key="10">
    <source>
        <dbReference type="EMBL" id="KAL1518983.1"/>
    </source>
</evidence>
<dbReference type="PROSITE" id="PS00518">
    <property type="entry name" value="ZF_RING_1"/>
    <property type="match status" value="1"/>
</dbReference>
<dbReference type="Pfam" id="PF00097">
    <property type="entry name" value="zf-C3HC4"/>
    <property type="match status" value="1"/>
</dbReference>
<protein>
    <recommendedName>
        <fullName evidence="12">Anaphase-promoting complex subunit 11</fullName>
    </recommendedName>
</protein>
<keyword evidence="2 5" id="KW-0863">Zinc-finger</keyword>
<dbReference type="Gene3D" id="3.40.50.10810">
    <property type="entry name" value="Tandem AAA-ATPase domain"/>
    <property type="match status" value="2"/>
</dbReference>
<feature type="domain" description="RING-type" evidence="8">
    <location>
        <begin position="1320"/>
        <end position="1362"/>
    </location>
</feature>
<dbReference type="InterPro" id="IPR017907">
    <property type="entry name" value="Znf_RING_CS"/>
</dbReference>
<dbReference type="GO" id="GO:0008270">
    <property type="term" value="F:zinc ion binding"/>
    <property type="evidence" value="ECO:0007669"/>
    <property type="project" value="UniProtKB-KW"/>
</dbReference>
<keyword evidence="11" id="KW-1185">Reference proteome</keyword>
<comment type="caution">
    <text evidence="10">The sequence shown here is derived from an EMBL/GenBank/DDBJ whole genome shotgun (WGS) entry which is preliminary data.</text>
</comment>
<proteinExistence type="predicted"/>
<dbReference type="InterPro" id="IPR052583">
    <property type="entry name" value="ATP-helicase/E3_Ub-Ligase"/>
</dbReference>
<keyword evidence="6" id="KW-0175">Coiled coil</keyword>
<dbReference type="PROSITE" id="PS01359">
    <property type="entry name" value="ZF_PHD_1"/>
    <property type="match status" value="1"/>
</dbReference>
<dbReference type="InterPro" id="IPR019786">
    <property type="entry name" value="Zinc_finger_PHD-type_CS"/>
</dbReference>
<evidence type="ECO:0000256" key="2">
    <source>
        <dbReference type="ARBA" id="ARBA00022771"/>
    </source>
</evidence>
<evidence type="ECO:0000256" key="4">
    <source>
        <dbReference type="ARBA" id="ARBA00022833"/>
    </source>
</evidence>
<gene>
    <name evidence="10" type="ORF">AB1Y20_003252</name>
</gene>
<dbReference type="Gene3D" id="3.30.40.10">
    <property type="entry name" value="Zinc/RING finger domain, C3HC4 (zinc finger)"/>
    <property type="match status" value="1"/>
</dbReference>
<dbReference type="GO" id="GO:0016787">
    <property type="term" value="F:hydrolase activity"/>
    <property type="evidence" value="ECO:0007669"/>
    <property type="project" value="UniProtKB-KW"/>
</dbReference>
<feature type="domain" description="Helicase C-terminal" evidence="9">
    <location>
        <begin position="1396"/>
        <end position="1544"/>
    </location>
</feature>
<evidence type="ECO:0000256" key="5">
    <source>
        <dbReference type="PROSITE-ProRule" id="PRU00175"/>
    </source>
</evidence>
<dbReference type="InterPro" id="IPR001841">
    <property type="entry name" value="Znf_RING"/>
</dbReference>
<keyword evidence="1" id="KW-0479">Metal-binding</keyword>
<feature type="coiled-coil region" evidence="6">
    <location>
        <begin position="1282"/>
        <end position="1309"/>
    </location>
</feature>
<dbReference type="InterPro" id="IPR013083">
    <property type="entry name" value="Znf_RING/FYVE/PHD"/>
</dbReference>
<evidence type="ECO:0000259" key="8">
    <source>
        <dbReference type="PROSITE" id="PS50089"/>
    </source>
</evidence>
<dbReference type="EMBL" id="JBGBPQ010000010">
    <property type="protein sequence ID" value="KAL1518983.1"/>
    <property type="molecule type" value="Genomic_DNA"/>
</dbReference>
<dbReference type="InterPro" id="IPR000330">
    <property type="entry name" value="SNF2_N"/>
</dbReference>
<dbReference type="InterPro" id="IPR049730">
    <property type="entry name" value="SNF2/RAD54-like_C"/>
</dbReference>
<dbReference type="PANTHER" id="PTHR45865:SF1">
    <property type="entry name" value="E3 UBIQUITIN-PROTEIN LIGASE SHPRH"/>
    <property type="match status" value="1"/>
</dbReference>
<dbReference type="GO" id="GO:0005524">
    <property type="term" value="F:ATP binding"/>
    <property type="evidence" value="ECO:0007669"/>
    <property type="project" value="InterPro"/>
</dbReference>
<dbReference type="SUPFAM" id="SSF57850">
    <property type="entry name" value="RING/U-box"/>
    <property type="match status" value="1"/>
</dbReference>
<dbReference type="PANTHER" id="PTHR45865">
    <property type="entry name" value="E3 UBIQUITIN-PROTEIN LIGASE SHPRH FAMILY MEMBER"/>
    <property type="match status" value="1"/>
</dbReference>
<dbReference type="Pfam" id="PF00271">
    <property type="entry name" value="Helicase_C"/>
    <property type="match status" value="1"/>
</dbReference>
<dbReference type="InterPro" id="IPR038718">
    <property type="entry name" value="SNF2-like_sf"/>
</dbReference>
<reference evidence="10 11" key="1">
    <citation type="journal article" date="2024" name="Science">
        <title>Giant polyketide synthase enzymes in the biosynthesis of giant marine polyether toxins.</title>
        <authorList>
            <person name="Fallon T.R."/>
            <person name="Shende V.V."/>
            <person name="Wierzbicki I.H."/>
            <person name="Pendleton A.L."/>
            <person name="Watervoot N.F."/>
            <person name="Auber R.P."/>
            <person name="Gonzalez D.J."/>
            <person name="Wisecaver J.H."/>
            <person name="Moore B.S."/>
        </authorList>
    </citation>
    <scope>NUCLEOTIDE SEQUENCE [LARGE SCALE GENOMIC DNA]</scope>
    <source>
        <strain evidence="10 11">12B1</strain>
    </source>
</reference>
<keyword evidence="3" id="KW-0378">Hydrolase</keyword>
<dbReference type="Proteomes" id="UP001515480">
    <property type="component" value="Unassembled WGS sequence"/>
</dbReference>
<evidence type="ECO:0000256" key="6">
    <source>
        <dbReference type="SAM" id="Coils"/>
    </source>
</evidence>
<dbReference type="PROSITE" id="PS51194">
    <property type="entry name" value="HELICASE_CTER"/>
    <property type="match status" value="1"/>
</dbReference>
<dbReference type="PROSITE" id="PS50089">
    <property type="entry name" value="ZF_RING_2"/>
    <property type="match status" value="1"/>
</dbReference>
<feature type="compositionally biased region" description="Acidic residues" evidence="7">
    <location>
        <begin position="1578"/>
        <end position="1599"/>
    </location>
</feature>
<name>A0AB34JD71_PRYPA</name>
<dbReference type="Pfam" id="PF00176">
    <property type="entry name" value="SNF2-rel_dom"/>
    <property type="match status" value="1"/>
</dbReference>
<dbReference type="Gene3D" id="3.40.50.300">
    <property type="entry name" value="P-loop containing nucleotide triphosphate hydrolases"/>
    <property type="match status" value="1"/>
</dbReference>
<keyword evidence="4" id="KW-0862">Zinc</keyword>
<dbReference type="InterPro" id="IPR018957">
    <property type="entry name" value="Znf_C3HC4_RING-type"/>
</dbReference>
<dbReference type="SMART" id="SM00490">
    <property type="entry name" value="HELICc"/>
    <property type="match status" value="1"/>
</dbReference>
<evidence type="ECO:0000256" key="7">
    <source>
        <dbReference type="SAM" id="MobiDB-lite"/>
    </source>
</evidence>